<evidence type="ECO:0000313" key="2">
    <source>
        <dbReference type="Proteomes" id="UP001207468"/>
    </source>
</evidence>
<sequence length="127" mass="14023">MHTIAYTSLFRIVNKFHQEVFSDPTIPNSLNRSIDFWAVTLEHDRLLTNLSSGVGKALRTGFGPLRYTPPASSASSFLPFSSCLLSGSKMGFNGALNLKPMTRSSSQGAPRLSSRLHTFCTRWCVKP</sequence>
<gene>
    <name evidence="1" type="ORF">F5148DRAFT_1235129</name>
</gene>
<comment type="caution">
    <text evidence="1">The sequence shown here is derived from an EMBL/GenBank/DDBJ whole genome shotgun (WGS) entry which is preliminary data.</text>
</comment>
<proteinExistence type="predicted"/>
<dbReference type="Proteomes" id="UP001207468">
    <property type="component" value="Unassembled WGS sequence"/>
</dbReference>
<keyword evidence="2" id="KW-1185">Reference proteome</keyword>
<accession>A0ACC0TXL7</accession>
<reference evidence="1" key="1">
    <citation type="submission" date="2021-03" db="EMBL/GenBank/DDBJ databases">
        <title>Evolutionary priming and transition to the ectomycorrhizal habit in an iconic lineage of mushroom-forming fungi: is preadaptation a requirement?</title>
        <authorList>
            <consortium name="DOE Joint Genome Institute"/>
            <person name="Looney B.P."/>
            <person name="Miyauchi S."/>
            <person name="Morin E."/>
            <person name="Drula E."/>
            <person name="Courty P.E."/>
            <person name="Chicoki N."/>
            <person name="Fauchery L."/>
            <person name="Kohler A."/>
            <person name="Kuo A."/>
            <person name="LaButti K."/>
            <person name="Pangilinan J."/>
            <person name="Lipzen A."/>
            <person name="Riley R."/>
            <person name="Andreopoulos W."/>
            <person name="He G."/>
            <person name="Johnson J."/>
            <person name="Barry K.W."/>
            <person name="Grigoriev I.V."/>
            <person name="Nagy L."/>
            <person name="Hibbett D."/>
            <person name="Henrissat B."/>
            <person name="Matheny P.B."/>
            <person name="Labbe J."/>
            <person name="Martin A.F."/>
        </authorList>
    </citation>
    <scope>NUCLEOTIDE SEQUENCE</scope>
    <source>
        <strain evidence="1">BPL698</strain>
    </source>
</reference>
<name>A0ACC0TXL7_9AGAM</name>
<evidence type="ECO:0000313" key="1">
    <source>
        <dbReference type="EMBL" id="KAI9452833.1"/>
    </source>
</evidence>
<dbReference type="EMBL" id="JAGFNK010000325">
    <property type="protein sequence ID" value="KAI9452833.1"/>
    <property type="molecule type" value="Genomic_DNA"/>
</dbReference>
<organism evidence="1 2">
    <name type="scientific">Russula earlei</name>
    <dbReference type="NCBI Taxonomy" id="71964"/>
    <lineage>
        <taxon>Eukaryota</taxon>
        <taxon>Fungi</taxon>
        <taxon>Dikarya</taxon>
        <taxon>Basidiomycota</taxon>
        <taxon>Agaricomycotina</taxon>
        <taxon>Agaricomycetes</taxon>
        <taxon>Russulales</taxon>
        <taxon>Russulaceae</taxon>
        <taxon>Russula</taxon>
    </lineage>
</organism>
<protein>
    <submittedName>
        <fullName evidence="1">Uncharacterized protein</fullName>
    </submittedName>
</protein>